<protein>
    <submittedName>
        <fullName evidence="1">T26-21p</fullName>
    </submittedName>
</protein>
<evidence type="ECO:0000313" key="1">
    <source>
        <dbReference type="EMBL" id="ADF80245.1"/>
    </source>
</evidence>
<proteinExistence type="predicted"/>
<dbReference type="RefSeq" id="WP_013088011.1">
    <property type="nucleotide sequence ID" value="NC_014116.1"/>
</dbReference>
<gene>
    <name evidence="1" type="ORF">t26-21</name>
</gene>
<reference evidence="1" key="1">
    <citation type="journal article" date="2010" name="Nucleic Acids Res.">
        <title>Two novel families of plasmids from hyperthermophilic archaea encoding new families of replication proteins.</title>
        <authorList>
            <person name="Soler N."/>
            <person name="Marguet E."/>
            <person name="Cortez D."/>
            <person name="Desnoues N."/>
            <person name="Keller J."/>
            <person name="van Tilbeurgh H."/>
            <person name="Sezonov G."/>
            <person name="Forterre P."/>
        </authorList>
    </citation>
    <scope>NUCLEOTIDE SEQUENCE</scope>
    <source>
        <strain evidence="1">26/2</strain>
        <plasmid evidence="1">pT26-2</plasmid>
    </source>
</reference>
<geneLocation type="plasmid" evidence="1">
    <name>pT26-2</name>
</geneLocation>
<organism evidence="1">
    <name type="scientific">Thermococcus sp. 26/2</name>
    <dbReference type="NCBI Taxonomy" id="758583"/>
    <lineage>
        <taxon>Archaea</taxon>
        <taxon>Methanobacteriati</taxon>
        <taxon>Methanobacteriota</taxon>
        <taxon>Thermococci</taxon>
        <taxon>Thermococcales</taxon>
        <taxon>Thermococcaceae</taxon>
        <taxon>Thermococcus</taxon>
    </lineage>
</organism>
<accession>D6MY44</accession>
<name>D6MY44_9EURY</name>
<dbReference type="AlphaFoldDB" id="D6MY44"/>
<keyword evidence="1" id="KW-0614">Plasmid</keyword>
<dbReference type="EMBL" id="GU056179">
    <property type="protein sequence ID" value="ADF80245.1"/>
    <property type="molecule type" value="Genomic_DNA"/>
</dbReference>
<sequence length="53" mass="6441">MPSEGWRAVYVREDTYQLFQRYRGKLFMEKGRKVTEDETLRELLAYVLPEIKT</sequence>